<dbReference type="PRINTS" id="PR01415">
    <property type="entry name" value="ANKYRIN"/>
</dbReference>
<feature type="repeat" description="ANK" evidence="3">
    <location>
        <begin position="82"/>
        <end position="115"/>
    </location>
</feature>
<evidence type="ECO:0000313" key="4">
    <source>
        <dbReference type="EMBL" id="XCP93272.1"/>
    </source>
</evidence>
<gene>
    <name evidence="4" type="ORF">ABXS70_18800</name>
</gene>
<evidence type="ECO:0000256" key="3">
    <source>
        <dbReference type="PROSITE-ProRule" id="PRU00023"/>
    </source>
</evidence>
<dbReference type="SMART" id="SM00248">
    <property type="entry name" value="ANK"/>
    <property type="match status" value="4"/>
</dbReference>
<keyword evidence="2 3" id="KW-0040">ANK repeat</keyword>
<organism evidence="4">
    <name type="scientific">Paenibacillus sp. AN1007</name>
    <dbReference type="NCBI Taxonomy" id="3151385"/>
    <lineage>
        <taxon>Bacteria</taxon>
        <taxon>Bacillati</taxon>
        <taxon>Bacillota</taxon>
        <taxon>Bacilli</taxon>
        <taxon>Bacillales</taxon>
        <taxon>Paenibacillaceae</taxon>
        <taxon>Paenibacillus</taxon>
    </lineage>
</organism>
<sequence length="179" mass="18938">MNEAKHYTEQVNQLFQAAQDGEAAGLKSLLEAHPELANTENQDGLTPLGYAAHYGQAASVQLLLEHGADVNAISHSLISFIPSNTALHAALAGERSVQVIRLLLEHGASTNIADSDGQHALHTAAFHTDQTAIIELLLEYGADAEALSTSGETALDIARQRGNASAAARLQQAVETLRK</sequence>
<dbReference type="AlphaFoldDB" id="A0AAU8N7A1"/>
<dbReference type="InterPro" id="IPR002110">
    <property type="entry name" value="Ankyrin_rpt"/>
</dbReference>
<keyword evidence="1" id="KW-0677">Repeat</keyword>
<evidence type="ECO:0000256" key="2">
    <source>
        <dbReference type="ARBA" id="ARBA00023043"/>
    </source>
</evidence>
<dbReference type="PROSITE" id="PS50088">
    <property type="entry name" value="ANK_REPEAT"/>
    <property type="match status" value="3"/>
</dbReference>
<dbReference type="Pfam" id="PF12796">
    <property type="entry name" value="Ank_2"/>
    <property type="match status" value="2"/>
</dbReference>
<reference evidence="4" key="1">
    <citation type="submission" date="2024-05" db="EMBL/GenBank/DDBJ databases">
        <title>Draft genome assemblies of 36 bacteria isolated from hibernating arctic ground squirrels.</title>
        <authorList>
            <person name="McKee H."/>
            <person name="Mullen L."/>
            <person name="Drown D.M."/>
            <person name="Duddleston K.N."/>
        </authorList>
    </citation>
    <scope>NUCLEOTIDE SEQUENCE</scope>
    <source>
        <strain evidence="4">AN1007</strain>
    </source>
</reference>
<dbReference type="Gene3D" id="1.25.40.20">
    <property type="entry name" value="Ankyrin repeat-containing domain"/>
    <property type="match status" value="2"/>
</dbReference>
<accession>A0AAU8N7A1</accession>
<dbReference type="SUPFAM" id="SSF48403">
    <property type="entry name" value="Ankyrin repeat"/>
    <property type="match status" value="1"/>
</dbReference>
<dbReference type="EMBL" id="CP159992">
    <property type="protein sequence ID" value="XCP93272.1"/>
    <property type="molecule type" value="Genomic_DNA"/>
</dbReference>
<evidence type="ECO:0000256" key="1">
    <source>
        <dbReference type="ARBA" id="ARBA00022737"/>
    </source>
</evidence>
<dbReference type="RefSeq" id="WP_366289962.1">
    <property type="nucleotide sequence ID" value="NZ_CP159992.1"/>
</dbReference>
<name>A0AAU8N7A1_9BACL</name>
<dbReference type="PANTHER" id="PTHR24198:SF165">
    <property type="entry name" value="ANKYRIN REPEAT-CONTAINING PROTEIN-RELATED"/>
    <property type="match status" value="1"/>
</dbReference>
<dbReference type="InterPro" id="IPR036770">
    <property type="entry name" value="Ankyrin_rpt-contain_sf"/>
</dbReference>
<protein>
    <submittedName>
        <fullName evidence="4">Ankyrin repeat domain-containing protein</fullName>
    </submittedName>
</protein>
<dbReference type="PANTHER" id="PTHR24198">
    <property type="entry name" value="ANKYRIN REPEAT AND PROTEIN KINASE DOMAIN-CONTAINING PROTEIN"/>
    <property type="match status" value="1"/>
</dbReference>
<feature type="repeat" description="ANK" evidence="3">
    <location>
        <begin position="43"/>
        <end position="75"/>
    </location>
</feature>
<dbReference type="PROSITE" id="PS50297">
    <property type="entry name" value="ANK_REP_REGION"/>
    <property type="match status" value="3"/>
</dbReference>
<proteinExistence type="predicted"/>
<feature type="repeat" description="ANK" evidence="3">
    <location>
        <begin position="116"/>
        <end position="149"/>
    </location>
</feature>